<evidence type="ECO:0000256" key="1">
    <source>
        <dbReference type="ARBA" id="ARBA00004123"/>
    </source>
</evidence>
<evidence type="ECO:0000313" key="7">
    <source>
        <dbReference type="Proteomes" id="UP000001067"/>
    </source>
</evidence>
<comment type="subcellular location">
    <subcellularLocation>
        <location evidence="1 4">Nucleus</location>
    </subcellularLocation>
</comment>
<sequence length="271" mass="29655">MKYSGLYFISNPSATIDASLSTVNTLIQGIESSFQSATRQTPWSLSYRAFRDTVPPGYQHPNGADGKPKPYAYSYQHLLHLSNLDSNRTYIYAQPVAQSGTVVSIPLRQQDSHASVLKFQLSALWTSRHTFSVREGTTYSGGLCTIQIGELRATREGPQSAGVLSPGIVVCITTTVGAEDTDDSLDSGHASLEDEAAMHIDDDDDDDQEIDFEYAQTVIRECWSKIKDGRDLGRSEVREVMMAPVAPGKKGQERDAAVPSLISPESDPYTI</sequence>
<dbReference type="InterPro" id="IPR013921">
    <property type="entry name" value="Mediator_Med20"/>
</dbReference>
<feature type="region of interest" description="Disordered" evidence="5">
    <location>
        <begin position="244"/>
        <end position="271"/>
    </location>
</feature>
<dbReference type="eggNOG" id="ENOG502SBIU">
    <property type="taxonomic scope" value="Eukaryota"/>
</dbReference>
<gene>
    <name evidence="4" type="primary">MED20</name>
    <name evidence="6" type="ORF">PTT_08984</name>
</gene>
<dbReference type="Proteomes" id="UP000001067">
    <property type="component" value="Unassembled WGS sequence"/>
</dbReference>
<dbReference type="OrthoDB" id="1854899at2759"/>
<organism evidence="7">
    <name type="scientific">Pyrenophora teres f. teres (strain 0-1)</name>
    <name type="common">Barley net blotch fungus</name>
    <name type="synonym">Drechslera teres f. teres</name>
    <dbReference type="NCBI Taxonomy" id="861557"/>
    <lineage>
        <taxon>Eukaryota</taxon>
        <taxon>Fungi</taxon>
        <taxon>Dikarya</taxon>
        <taxon>Ascomycota</taxon>
        <taxon>Pezizomycotina</taxon>
        <taxon>Dothideomycetes</taxon>
        <taxon>Pleosporomycetidae</taxon>
        <taxon>Pleosporales</taxon>
        <taxon>Pleosporineae</taxon>
        <taxon>Pleosporaceae</taxon>
        <taxon>Pyrenophora</taxon>
    </lineage>
</organism>
<keyword evidence="4" id="KW-0010">Activator</keyword>
<dbReference type="EMBL" id="GL533756">
    <property type="protein sequence ID" value="EFQ93582.1"/>
    <property type="molecule type" value="Genomic_DNA"/>
</dbReference>
<evidence type="ECO:0000256" key="3">
    <source>
        <dbReference type="ARBA" id="ARBA00023242"/>
    </source>
</evidence>
<dbReference type="GO" id="GO:0006357">
    <property type="term" value="P:regulation of transcription by RNA polymerase II"/>
    <property type="evidence" value="ECO:0007669"/>
    <property type="project" value="InterPro"/>
</dbReference>
<comment type="function">
    <text evidence="4">Component of the Mediator complex, a coactivator involved in the regulated transcription of nearly all RNA polymerase II-dependent genes. Mediator functions as a bridge to convey information from gene-specific regulatory proteins to the basal RNA polymerase II transcription machinery. Mediator is recruited to promoters by direct interactions with regulatory proteins and serves as a scaffold for the assembly of a functional preinitiation complex with RNA polymerase II and the general transcription factors.</text>
</comment>
<keyword evidence="3 4" id="KW-0539">Nucleus</keyword>
<keyword evidence="4" id="KW-0804">Transcription</keyword>
<comment type="similarity">
    <text evidence="2 4">Belongs to the Mediator complex subunit 20 family.</text>
</comment>
<evidence type="ECO:0000256" key="4">
    <source>
        <dbReference type="RuleBase" id="RU364152"/>
    </source>
</evidence>
<dbReference type="AlphaFoldDB" id="E3RL11"/>
<dbReference type="GO" id="GO:0003712">
    <property type="term" value="F:transcription coregulator activity"/>
    <property type="evidence" value="ECO:0007669"/>
    <property type="project" value="InterPro"/>
</dbReference>
<comment type="subunit">
    <text evidence="4">Component of the Mediator complex.</text>
</comment>
<reference evidence="6 7" key="1">
    <citation type="journal article" date="2010" name="Genome Biol.">
        <title>A first genome assembly of the barley fungal pathogen Pyrenophora teres f. teres.</title>
        <authorList>
            <person name="Ellwood S.R."/>
            <person name="Liu Z."/>
            <person name="Syme R.A."/>
            <person name="Lai Z."/>
            <person name="Hane J.K."/>
            <person name="Keiper F."/>
            <person name="Moffat C.S."/>
            <person name="Oliver R.P."/>
            <person name="Friesen T.L."/>
        </authorList>
    </citation>
    <scope>NUCLEOTIDE SEQUENCE [LARGE SCALE GENOMIC DNA]</scope>
    <source>
        <strain evidence="6 7">0-1</strain>
    </source>
</reference>
<dbReference type="KEGG" id="pte:PTT_08984"/>
<evidence type="ECO:0000256" key="2">
    <source>
        <dbReference type="ARBA" id="ARBA00010743"/>
    </source>
</evidence>
<accession>E3RL11</accession>
<protein>
    <recommendedName>
        <fullName evidence="4">Mediator of RNA polymerase II transcription subunit 20</fullName>
    </recommendedName>
    <alternativeName>
        <fullName evidence="4">Mediator complex subunit 20</fullName>
    </alternativeName>
</protein>
<evidence type="ECO:0000313" key="6">
    <source>
        <dbReference type="EMBL" id="EFQ93582.1"/>
    </source>
</evidence>
<dbReference type="GO" id="GO:0016592">
    <property type="term" value="C:mediator complex"/>
    <property type="evidence" value="ECO:0007669"/>
    <property type="project" value="InterPro"/>
</dbReference>
<dbReference type="Pfam" id="PF08612">
    <property type="entry name" value="Med20"/>
    <property type="match status" value="1"/>
</dbReference>
<keyword evidence="4" id="KW-0805">Transcription regulation</keyword>
<dbReference type="STRING" id="861557.E3RL11"/>
<evidence type="ECO:0000256" key="5">
    <source>
        <dbReference type="SAM" id="MobiDB-lite"/>
    </source>
</evidence>
<proteinExistence type="inferred from homology"/>
<name>E3RL11_PYRTT</name>
<keyword evidence="7" id="KW-1185">Reference proteome</keyword>
<dbReference type="HOGENOM" id="CLU_1161505_0_0_1"/>